<dbReference type="RefSeq" id="WP_051316722.1">
    <property type="nucleotide sequence ID" value="NZ_BMWS01000023.1"/>
</dbReference>
<dbReference type="Proteomes" id="UP000601108">
    <property type="component" value="Unassembled WGS sequence"/>
</dbReference>
<keyword evidence="1" id="KW-0472">Membrane</keyword>
<reference evidence="2 3" key="1">
    <citation type="journal article" date="2014" name="Int. J. Syst. Evol. Microbiol.">
        <title>Complete genome sequence of Corynebacterium casei LMG S-19264T (=DSM 44701T), isolated from a smear-ripened cheese.</title>
        <authorList>
            <consortium name="US DOE Joint Genome Institute (JGI-PGF)"/>
            <person name="Walter F."/>
            <person name="Albersmeier A."/>
            <person name="Kalinowski J."/>
            <person name="Ruckert C."/>
        </authorList>
    </citation>
    <scope>NUCLEOTIDE SEQUENCE [LARGE SCALE GENOMIC DNA]</scope>
    <source>
        <strain evidence="2 3">KCTC 12285</strain>
    </source>
</reference>
<protein>
    <submittedName>
        <fullName evidence="2">Uncharacterized protein</fullName>
    </submittedName>
</protein>
<name>A0A918JXE2_9FLAO</name>
<proteinExistence type="predicted"/>
<comment type="caution">
    <text evidence="2">The sequence shown here is derived from an EMBL/GenBank/DDBJ whole genome shotgun (WGS) entry which is preliminary data.</text>
</comment>
<keyword evidence="3" id="KW-1185">Reference proteome</keyword>
<sequence>MLLLNRYKVKGSSITESVIAMTIIAICISIAIMMYARVLRTDTNMAGYRAQQKVKELLWEVKKDKNKLEDENYNFESFSVDKKIEKTENKNSFKITFTIKLNNQKKEHFHIVTY</sequence>
<gene>
    <name evidence="2" type="ORF">GCM10007384_30820</name>
</gene>
<dbReference type="EMBL" id="BMWS01000023">
    <property type="protein sequence ID" value="GGX27301.1"/>
    <property type="molecule type" value="Genomic_DNA"/>
</dbReference>
<keyword evidence="1" id="KW-1133">Transmembrane helix</keyword>
<keyword evidence="1" id="KW-0812">Transmembrane</keyword>
<accession>A0A918JXE2</accession>
<evidence type="ECO:0000313" key="2">
    <source>
        <dbReference type="EMBL" id="GGX27301.1"/>
    </source>
</evidence>
<organism evidence="2 3">
    <name type="scientific">Aquimarina muelleri</name>
    <dbReference type="NCBI Taxonomy" id="279356"/>
    <lineage>
        <taxon>Bacteria</taxon>
        <taxon>Pseudomonadati</taxon>
        <taxon>Bacteroidota</taxon>
        <taxon>Flavobacteriia</taxon>
        <taxon>Flavobacteriales</taxon>
        <taxon>Flavobacteriaceae</taxon>
        <taxon>Aquimarina</taxon>
    </lineage>
</organism>
<feature type="transmembrane region" description="Helical" evidence="1">
    <location>
        <begin position="20"/>
        <end position="39"/>
    </location>
</feature>
<evidence type="ECO:0000256" key="1">
    <source>
        <dbReference type="SAM" id="Phobius"/>
    </source>
</evidence>
<evidence type="ECO:0000313" key="3">
    <source>
        <dbReference type="Proteomes" id="UP000601108"/>
    </source>
</evidence>
<dbReference type="AlphaFoldDB" id="A0A918JXE2"/>